<protein>
    <submittedName>
        <fullName evidence="1">Uncharacterized protein</fullName>
    </submittedName>
</protein>
<reference evidence="2" key="1">
    <citation type="submission" date="2017-09" db="EMBL/GenBank/DDBJ databases">
        <title>Depth-based differentiation of microbial function through sediment-hosted aquifers and enrichment of novel symbionts in the deep terrestrial subsurface.</title>
        <authorList>
            <person name="Probst A.J."/>
            <person name="Ladd B."/>
            <person name="Jarett J.K."/>
            <person name="Geller-Mcgrath D.E."/>
            <person name="Sieber C.M.K."/>
            <person name="Emerson J.B."/>
            <person name="Anantharaman K."/>
            <person name="Thomas B.C."/>
            <person name="Malmstrom R."/>
            <person name="Stieglmeier M."/>
            <person name="Klingl A."/>
            <person name="Woyke T."/>
            <person name="Ryan C.M."/>
            <person name="Banfield J.F."/>
        </authorList>
    </citation>
    <scope>NUCLEOTIDE SEQUENCE [LARGE SCALE GENOMIC DNA]</scope>
</reference>
<sequence length="194" mass="22164">MLVITLISLAIYISFFKIKPITLSINNKIEDKLSKIVYVPKGVARPAYNTDSTTYKWEMETNQKEVAAVELSYTPSFLKSQEKIYVNLKMGEHGDPSIFDKSLPALINDEYSLKSSIDPKNSNPQTPPGAIFEKIGLQIEDKKGKAVSIEWQISKKEFGEELANEYKKLEKYPDFIFKFLYFLPQFLIDIFSGA</sequence>
<proteinExistence type="predicted"/>
<dbReference type="EMBL" id="PFDW01000081">
    <property type="protein sequence ID" value="PJE57804.1"/>
    <property type="molecule type" value="Genomic_DNA"/>
</dbReference>
<name>A0A2M8KD28_9BACT</name>
<organism evidence="1 2">
    <name type="scientific">Candidatus Portnoybacteria bacterium CG10_big_fil_rev_8_21_14_0_10_36_7</name>
    <dbReference type="NCBI Taxonomy" id="1974812"/>
    <lineage>
        <taxon>Bacteria</taxon>
        <taxon>Candidatus Portnoyibacteriota</taxon>
    </lineage>
</organism>
<dbReference type="AlphaFoldDB" id="A0A2M8KD28"/>
<evidence type="ECO:0000313" key="2">
    <source>
        <dbReference type="Proteomes" id="UP000231450"/>
    </source>
</evidence>
<gene>
    <name evidence="1" type="ORF">COU81_04135</name>
</gene>
<dbReference type="Proteomes" id="UP000231450">
    <property type="component" value="Unassembled WGS sequence"/>
</dbReference>
<evidence type="ECO:0000313" key="1">
    <source>
        <dbReference type="EMBL" id="PJE57804.1"/>
    </source>
</evidence>
<comment type="caution">
    <text evidence="1">The sequence shown here is derived from an EMBL/GenBank/DDBJ whole genome shotgun (WGS) entry which is preliminary data.</text>
</comment>
<accession>A0A2M8KD28</accession>